<dbReference type="Pfam" id="PF02364">
    <property type="entry name" value="Glucan_synthase"/>
    <property type="match status" value="2"/>
</dbReference>
<dbReference type="Pfam" id="PF14288">
    <property type="entry name" value="FKS1_dom1"/>
    <property type="match status" value="2"/>
</dbReference>
<evidence type="ECO:0000259" key="15">
    <source>
        <dbReference type="SMART" id="SM01205"/>
    </source>
</evidence>
<sequence>MASTSGTKPPGAVDGVPVPSSLASIAPILRVADEIQKENHPRVAFLCRYYAFERANELDPTSTGRGVREFKTKMSRRLGKGIDSVQQLMDEIFKNYTSWCNYLRCELNLKFPDPQRCDRQQLKLIYIGLYLLIWGEASNVRFMPECLCYIFHNTERYAADVEKKKELYEPYNILPLYAAGFKQKIMDLPEIEAAFHSLQKNVDKLPIPSYSSATATERVKSIRDILDWLSAIFGFQGIDSVQQLMDEIFKNYTSWCNYLRCELNLKFPDPQRCDRQQLKLIYIGLYLLIWGEASNVRFMPECLCYIFHNMADEVHKIVNGDPYQPKACGEESFLQDVITPIYQVLLKEVGRDKEAKKSLSVWRNYDDLNEYFWLDKCIKPRWSTLSIADLFGHSDEIQPANERAHQAAAGKREPKANFVEVRTFWHLYRSFARMWILFILAFQLMVIVAWSQPSGSLAVLFDADVFRSVLSIFITWAFLNLLQATMEIILTWNAWKNLKFSQIIRYLLKFAVAAMWAVVLPIGYASFAPNPTGLVKFFSGWGGDWRNQSFYTYAVAIFLVPNILAAVLFLAPPLKRRMERSNRRIFNLLRWWAQASKTPVGKLHGVFDEGTNNIGAVIAIWGPIVLVYIMDTQIWYAIFSALFGAIHGAFSHLGEIRTLGMLRTKFHTVPNAFHKYLVPSANKDTKSEDQDESQAVNLANFSRVWNEFINSMRMEDLLSNRDREMLLVPYPSNDVSVVQWPLFLLASKIPIALDLARGKDDDELLERIKSDYYMDSAVTECYKTLRHIISCLLLDENDKKILERICKKIDQSIVQRTIFKQFKMSELPQLSEQLEKFLKLSLAVLDEDSKLEITNNLQCIFYIITKDIMVGGSEILENANLGQGSRQMHPFVYLDFEAMQNKSWKEEVVRLHLLLTVKESAISVPQNLEARRRITFFVNSLFMKMPRAPRVQDMLSFSVLTPYYKEDVLYSEDELNMPNEDGISTLFYLQKIYPGTSSRTSMCSWNLWEIELLVPTLFKTWFHFAPYGKLNEGDTKALADHAQALVDLKLPTLSLVSSMGIREILMILEKSNNIRNLMSASSKNVDGIFLTSSNDWYPSLRVAYIDEREELVNRQSQKFYFSVLVKGGDNLDHEEIYRIKLPGNPIDIGEGKPENQNHAIIFTRGEALQTIDMNQDNYFEEAFKMRNVLNEFLQDRHGKHKPSILGLREYVFTGSVSSLAWFMSNQETSFVTIGQRILANPLRNREATYKFE</sequence>
<accession>A0A6A1UI70</accession>
<comment type="subcellular location">
    <subcellularLocation>
        <location evidence="1">Cell membrane</location>
        <topology evidence="1">Multi-pass membrane protein</topology>
    </subcellularLocation>
</comment>
<dbReference type="GO" id="GO:0000148">
    <property type="term" value="C:1,3-beta-D-glucan synthase complex"/>
    <property type="evidence" value="ECO:0007669"/>
    <property type="project" value="InterPro"/>
</dbReference>
<evidence type="ECO:0000256" key="6">
    <source>
        <dbReference type="ARBA" id="ARBA00022679"/>
    </source>
</evidence>
<dbReference type="AlphaFoldDB" id="A0A6A1UI70"/>
<feature type="transmembrane region" description="Helical" evidence="14">
    <location>
        <begin position="635"/>
        <end position="653"/>
    </location>
</feature>
<evidence type="ECO:0000256" key="11">
    <source>
        <dbReference type="ARBA" id="ARBA00023316"/>
    </source>
</evidence>
<feature type="transmembrane region" description="Helical" evidence="14">
    <location>
        <begin position="431"/>
        <end position="450"/>
    </location>
</feature>
<dbReference type="PANTHER" id="PTHR12741">
    <property type="entry name" value="LYST-INTERACTING PROTEIN LIP5 DOPAMINE RESPONSIVE PROTEIN DRG-1"/>
    <property type="match status" value="1"/>
</dbReference>
<evidence type="ECO:0000256" key="12">
    <source>
        <dbReference type="ARBA" id="ARBA00032165"/>
    </source>
</evidence>
<dbReference type="GO" id="GO:0006075">
    <property type="term" value="P:(1-&gt;3)-beta-D-glucan biosynthetic process"/>
    <property type="evidence" value="ECO:0007669"/>
    <property type="project" value="InterPro"/>
</dbReference>
<keyword evidence="4" id="KW-1003">Cell membrane</keyword>
<comment type="caution">
    <text evidence="16">The sequence shown here is derived from an EMBL/GenBank/DDBJ whole genome shotgun (WGS) entry which is preliminary data.</text>
</comment>
<dbReference type="OrthoDB" id="1880850at2759"/>
<evidence type="ECO:0000256" key="14">
    <source>
        <dbReference type="SAM" id="Phobius"/>
    </source>
</evidence>
<keyword evidence="9 14" id="KW-1133">Transmembrane helix</keyword>
<dbReference type="EC" id="2.4.1.34" evidence="3"/>
<dbReference type="Gene3D" id="1.25.40.270">
    <property type="entry name" value="Vacuolar protein sorting-associated protein vta1"/>
    <property type="match status" value="1"/>
</dbReference>
<feature type="domain" description="1,3-beta-glucan synthase component FKS1-like" evidence="15">
    <location>
        <begin position="121"/>
        <end position="203"/>
    </location>
</feature>
<reference evidence="16 17" key="1">
    <citation type="journal article" date="2019" name="Plant Biotechnol. J.">
        <title>The red bayberry genome and genetic basis of sex determination.</title>
        <authorList>
            <person name="Jia H.M."/>
            <person name="Jia H.J."/>
            <person name="Cai Q.L."/>
            <person name="Wang Y."/>
            <person name="Zhao H.B."/>
            <person name="Yang W.F."/>
            <person name="Wang G.Y."/>
            <person name="Li Y.H."/>
            <person name="Zhan D.L."/>
            <person name="Shen Y.T."/>
            <person name="Niu Q.F."/>
            <person name="Chang L."/>
            <person name="Qiu J."/>
            <person name="Zhao L."/>
            <person name="Xie H.B."/>
            <person name="Fu W.Y."/>
            <person name="Jin J."/>
            <person name="Li X.W."/>
            <person name="Jiao Y."/>
            <person name="Zhou C.C."/>
            <person name="Tu T."/>
            <person name="Chai C.Y."/>
            <person name="Gao J.L."/>
            <person name="Fan L.J."/>
            <person name="van de Weg E."/>
            <person name="Wang J.Y."/>
            <person name="Gao Z.S."/>
        </authorList>
    </citation>
    <scope>NUCLEOTIDE SEQUENCE [LARGE SCALE GENOMIC DNA]</scope>
    <source>
        <tissue evidence="16">Leaves</tissue>
    </source>
</reference>
<proteinExistence type="inferred from homology"/>
<keyword evidence="7 14" id="KW-0812">Transmembrane</keyword>
<protein>
    <recommendedName>
        <fullName evidence="12">1,3-beta-glucan synthase</fullName>
        <ecNumber evidence="3">2.4.1.34</ecNumber>
    </recommendedName>
    <alternativeName>
        <fullName evidence="12">1,3-beta-glucan synthase</fullName>
    </alternativeName>
</protein>
<evidence type="ECO:0000256" key="8">
    <source>
        <dbReference type="ARBA" id="ARBA00022960"/>
    </source>
</evidence>
<dbReference type="SMART" id="SM01205">
    <property type="entry name" value="FKS1_dom1"/>
    <property type="match status" value="2"/>
</dbReference>
<dbReference type="GO" id="GO:0008360">
    <property type="term" value="P:regulation of cell shape"/>
    <property type="evidence" value="ECO:0007669"/>
    <property type="project" value="UniProtKB-KW"/>
</dbReference>
<keyword evidence="5" id="KW-0328">Glycosyltransferase</keyword>
<dbReference type="GO" id="GO:0003843">
    <property type="term" value="F:1,3-beta-D-glucan synthase activity"/>
    <property type="evidence" value="ECO:0007669"/>
    <property type="project" value="UniProtKB-EC"/>
</dbReference>
<evidence type="ECO:0000256" key="13">
    <source>
        <dbReference type="ARBA" id="ARBA00047777"/>
    </source>
</evidence>
<evidence type="ECO:0000256" key="2">
    <source>
        <dbReference type="ARBA" id="ARBA00009040"/>
    </source>
</evidence>
<evidence type="ECO:0000256" key="3">
    <source>
        <dbReference type="ARBA" id="ARBA00012589"/>
    </source>
</evidence>
<dbReference type="Proteomes" id="UP000516437">
    <property type="component" value="Unassembled WGS sequence"/>
</dbReference>
<comment type="catalytic activity">
    <reaction evidence="13">
        <text>[(1-&gt;3)-beta-D-glucosyl](n) + UDP-alpha-D-glucose = [(1-&gt;3)-beta-D-glucosyl](n+1) + UDP + H(+)</text>
        <dbReference type="Rhea" id="RHEA:21476"/>
        <dbReference type="Rhea" id="RHEA-COMP:11146"/>
        <dbReference type="Rhea" id="RHEA-COMP:14303"/>
        <dbReference type="ChEBI" id="CHEBI:15378"/>
        <dbReference type="ChEBI" id="CHEBI:37671"/>
        <dbReference type="ChEBI" id="CHEBI:58223"/>
        <dbReference type="ChEBI" id="CHEBI:58885"/>
        <dbReference type="EC" id="2.4.1.34"/>
    </reaction>
</comment>
<gene>
    <name evidence="16" type="ORF">CJ030_MR0G007845</name>
</gene>
<evidence type="ECO:0000256" key="4">
    <source>
        <dbReference type="ARBA" id="ARBA00022475"/>
    </source>
</evidence>
<dbReference type="InterPro" id="IPR023175">
    <property type="entry name" value="Vta1/CALS_N_sf"/>
</dbReference>
<keyword evidence="10 14" id="KW-0472">Membrane</keyword>
<evidence type="ECO:0000256" key="9">
    <source>
        <dbReference type="ARBA" id="ARBA00022989"/>
    </source>
</evidence>
<keyword evidence="6" id="KW-0808">Transferase</keyword>
<name>A0A6A1UI70_9ROSI</name>
<dbReference type="GO" id="GO:0005886">
    <property type="term" value="C:plasma membrane"/>
    <property type="evidence" value="ECO:0007669"/>
    <property type="project" value="UniProtKB-SubCell"/>
</dbReference>
<dbReference type="InterPro" id="IPR026899">
    <property type="entry name" value="FKS1-like_dom1"/>
</dbReference>
<dbReference type="InterPro" id="IPR058851">
    <property type="entry name" value="CALS1_helical"/>
</dbReference>
<keyword evidence="11" id="KW-0961">Cell wall biogenesis/degradation</keyword>
<feature type="transmembrane region" description="Helical" evidence="14">
    <location>
        <begin position="550"/>
        <end position="574"/>
    </location>
</feature>
<dbReference type="PANTHER" id="PTHR12741:SF16">
    <property type="entry name" value="CALLOSE SYNTHASE 7"/>
    <property type="match status" value="1"/>
</dbReference>
<evidence type="ECO:0000256" key="5">
    <source>
        <dbReference type="ARBA" id="ARBA00022676"/>
    </source>
</evidence>
<evidence type="ECO:0000313" key="17">
    <source>
        <dbReference type="Proteomes" id="UP000516437"/>
    </source>
</evidence>
<evidence type="ECO:0000256" key="7">
    <source>
        <dbReference type="ARBA" id="ARBA00022692"/>
    </source>
</evidence>
<dbReference type="InterPro" id="IPR003440">
    <property type="entry name" value="Glyco_trans_48_dom"/>
</dbReference>
<dbReference type="Pfam" id="PF25968">
    <property type="entry name" value="CALS1"/>
    <property type="match status" value="1"/>
</dbReference>
<dbReference type="GO" id="GO:0071555">
    <property type="term" value="P:cell wall organization"/>
    <property type="evidence" value="ECO:0007669"/>
    <property type="project" value="UniProtKB-KW"/>
</dbReference>
<feature type="domain" description="1,3-beta-glucan synthase component FKS1-like" evidence="15">
    <location>
        <begin position="277"/>
        <end position="383"/>
    </location>
</feature>
<keyword evidence="8" id="KW-0133">Cell shape</keyword>
<dbReference type="EMBL" id="RXIC02000198">
    <property type="protein sequence ID" value="KAB1200214.1"/>
    <property type="molecule type" value="Genomic_DNA"/>
</dbReference>
<organism evidence="16 17">
    <name type="scientific">Morella rubra</name>
    <name type="common">Chinese bayberry</name>
    <dbReference type="NCBI Taxonomy" id="262757"/>
    <lineage>
        <taxon>Eukaryota</taxon>
        <taxon>Viridiplantae</taxon>
        <taxon>Streptophyta</taxon>
        <taxon>Embryophyta</taxon>
        <taxon>Tracheophyta</taxon>
        <taxon>Spermatophyta</taxon>
        <taxon>Magnoliopsida</taxon>
        <taxon>eudicotyledons</taxon>
        <taxon>Gunneridae</taxon>
        <taxon>Pentapetalae</taxon>
        <taxon>rosids</taxon>
        <taxon>fabids</taxon>
        <taxon>Fagales</taxon>
        <taxon>Myricaceae</taxon>
        <taxon>Morella</taxon>
    </lineage>
</organism>
<evidence type="ECO:0000256" key="1">
    <source>
        <dbReference type="ARBA" id="ARBA00004651"/>
    </source>
</evidence>
<comment type="similarity">
    <text evidence="2">Belongs to the glycosyltransferase 48 family.</text>
</comment>
<feature type="transmembrane region" description="Helical" evidence="14">
    <location>
        <begin position="470"/>
        <end position="495"/>
    </location>
</feature>
<evidence type="ECO:0000256" key="10">
    <source>
        <dbReference type="ARBA" id="ARBA00023136"/>
    </source>
</evidence>
<feature type="transmembrane region" description="Helical" evidence="14">
    <location>
        <begin position="507"/>
        <end position="527"/>
    </location>
</feature>
<evidence type="ECO:0000313" key="16">
    <source>
        <dbReference type="EMBL" id="KAB1200214.1"/>
    </source>
</evidence>
<keyword evidence="17" id="KW-1185">Reference proteome</keyword>